<dbReference type="STRING" id="119641.SAMN05421842_10655"/>
<dbReference type="AlphaFoldDB" id="A0A1I1KT95"/>
<feature type="transmembrane region" description="Helical" evidence="8">
    <location>
        <begin position="196"/>
        <end position="215"/>
    </location>
</feature>
<reference evidence="10 11" key="1">
    <citation type="submission" date="2016-10" db="EMBL/GenBank/DDBJ databases">
        <authorList>
            <person name="de Groot N.N."/>
        </authorList>
    </citation>
    <scope>NUCLEOTIDE SEQUENCE [LARGE SCALE GENOMIC DNA]</scope>
    <source>
        <strain evidence="10 11">DSM 12992</strain>
    </source>
</reference>
<evidence type="ECO:0000313" key="11">
    <source>
        <dbReference type="Proteomes" id="UP000199263"/>
    </source>
</evidence>
<feature type="domain" description="MotA/TolQ/ExbB proton channel" evidence="9">
    <location>
        <begin position="108"/>
        <end position="225"/>
    </location>
</feature>
<dbReference type="InterPro" id="IPR002898">
    <property type="entry name" value="MotA_ExbB_proton_chnl"/>
</dbReference>
<accession>A0A1I1KT95</accession>
<dbReference type="PROSITE" id="PS01307">
    <property type="entry name" value="MOTA"/>
    <property type="match status" value="1"/>
</dbReference>
<evidence type="ECO:0000256" key="8">
    <source>
        <dbReference type="SAM" id="Phobius"/>
    </source>
</evidence>
<keyword evidence="5 8" id="KW-0812">Transmembrane</keyword>
<evidence type="ECO:0000256" key="2">
    <source>
        <dbReference type="ARBA" id="ARBA00008038"/>
    </source>
</evidence>
<dbReference type="EMBL" id="FOMG01000006">
    <property type="protein sequence ID" value="SFC61373.1"/>
    <property type="molecule type" value="Genomic_DNA"/>
</dbReference>
<evidence type="ECO:0000256" key="5">
    <source>
        <dbReference type="ARBA" id="ARBA00022692"/>
    </source>
</evidence>
<evidence type="ECO:0000256" key="7">
    <source>
        <dbReference type="ARBA" id="ARBA00023136"/>
    </source>
</evidence>
<dbReference type="GO" id="GO:0071978">
    <property type="term" value="P:bacterial-type flagellum-dependent swarming motility"/>
    <property type="evidence" value="ECO:0007669"/>
    <property type="project" value="InterPro"/>
</dbReference>
<dbReference type="PANTHER" id="PTHR30433">
    <property type="entry name" value="CHEMOTAXIS PROTEIN MOTA"/>
    <property type="match status" value="1"/>
</dbReference>
<sequence>MKKTDVMTAVGLVLGMGLMTYGMASGGSGASNLKLFWDLSSIAITLGGSIAAVIIVYPLDEIKKAGKLFAQSFKEPASSGMETIKQFADLSKKARRDGLLSLEDTIAELEDDFLKQGLQMVVDGIEPESIKEILELDICEMESRHKSGAGIFSAWGAFAPGFGMLGTLIGLIQMLANLTDSSTIASGMGKALITTFYGSLIANIFASPIAQNLMLKSQKECTMKEMMLEGILSIQSGVNPRIVEDKLIAYLSPQERKVYAQSNLEDNAGVA</sequence>
<protein>
    <submittedName>
        <fullName evidence="10">Chemotaxis protein MotA</fullName>
    </submittedName>
</protein>
<gene>
    <name evidence="10" type="ORF">SAMN05421842_10655</name>
</gene>
<proteinExistence type="inferred from homology"/>
<dbReference type="RefSeq" id="WP_090089537.1">
    <property type="nucleotide sequence ID" value="NZ_FOMG01000006.1"/>
</dbReference>
<comment type="similarity">
    <text evidence="2">Belongs to the MotA family.</text>
</comment>
<keyword evidence="4" id="KW-1003">Cell membrane</keyword>
<evidence type="ECO:0000256" key="4">
    <source>
        <dbReference type="ARBA" id="ARBA00022475"/>
    </source>
</evidence>
<evidence type="ECO:0000256" key="6">
    <source>
        <dbReference type="ARBA" id="ARBA00022989"/>
    </source>
</evidence>
<keyword evidence="11" id="KW-1185">Reference proteome</keyword>
<evidence type="ECO:0000259" key="9">
    <source>
        <dbReference type="Pfam" id="PF01618"/>
    </source>
</evidence>
<name>A0A1I1KT95_9CLOT</name>
<evidence type="ECO:0000256" key="1">
    <source>
        <dbReference type="ARBA" id="ARBA00004651"/>
    </source>
</evidence>
<dbReference type="Pfam" id="PF01618">
    <property type="entry name" value="MotA_ExbB"/>
    <property type="match status" value="1"/>
</dbReference>
<dbReference type="InterPro" id="IPR047055">
    <property type="entry name" value="MotA-like"/>
</dbReference>
<organism evidence="10 11">
    <name type="scientific">Clostridium uliginosum</name>
    <dbReference type="NCBI Taxonomy" id="119641"/>
    <lineage>
        <taxon>Bacteria</taxon>
        <taxon>Bacillati</taxon>
        <taxon>Bacillota</taxon>
        <taxon>Clostridia</taxon>
        <taxon>Eubacteriales</taxon>
        <taxon>Clostridiaceae</taxon>
        <taxon>Clostridium</taxon>
    </lineage>
</organism>
<evidence type="ECO:0000313" key="10">
    <source>
        <dbReference type="EMBL" id="SFC61373.1"/>
    </source>
</evidence>
<dbReference type="Proteomes" id="UP000199263">
    <property type="component" value="Unassembled WGS sequence"/>
</dbReference>
<evidence type="ECO:0000256" key="3">
    <source>
        <dbReference type="ARBA" id="ARBA00022448"/>
    </source>
</evidence>
<dbReference type="PANTHER" id="PTHR30433:SF2">
    <property type="entry name" value="MOTILITY PROTEIN A"/>
    <property type="match status" value="1"/>
</dbReference>
<dbReference type="InterPro" id="IPR000540">
    <property type="entry name" value="Flag_MotA_CS"/>
</dbReference>
<keyword evidence="7 8" id="KW-0472">Membrane</keyword>
<comment type="subcellular location">
    <subcellularLocation>
        <location evidence="1">Cell membrane</location>
        <topology evidence="1">Multi-pass membrane protein</topology>
    </subcellularLocation>
</comment>
<dbReference type="GO" id="GO:0005886">
    <property type="term" value="C:plasma membrane"/>
    <property type="evidence" value="ECO:0007669"/>
    <property type="project" value="UniProtKB-SubCell"/>
</dbReference>
<keyword evidence="6 8" id="KW-1133">Transmembrane helix</keyword>
<feature type="transmembrane region" description="Helical" evidence="8">
    <location>
        <begin position="151"/>
        <end position="176"/>
    </location>
</feature>
<dbReference type="GO" id="GO:0006935">
    <property type="term" value="P:chemotaxis"/>
    <property type="evidence" value="ECO:0007669"/>
    <property type="project" value="InterPro"/>
</dbReference>
<feature type="transmembrane region" description="Helical" evidence="8">
    <location>
        <begin position="39"/>
        <end position="59"/>
    </location>
</feature>
<dbReference type="OrthoDB" id="9806929at2"/>
<keyword evidence="3" id="KW-0813">Transport</keyword>